<evidence type="ECO:0000313" key="2">
    <source>
        <dbReference type="EMBL" id="MBO8425706.1"/>
    </source>
</evidence>
<reference evidence="2" key="1">
    <citation type="submission" date="2020-10" db="EMBL/GenBank/DDBJ databases">
        <authorList>
            <person name="Gilroy R."/>
        </authorList>
    </citation>
    <scope>NUCLEOTIDE SEQUENCE</scope>
    <source>
        <strain evidence="2">17113</strain>
    </source>
</reference>
<reference evidence="2" key="2">
    <citation type="journal article" date="2021" name="PeerJ">
        <title>Extensive microbial diversity within the chicken gut microbiome revealed by metagenomics and culture.</title>
        <authorList>
            <person name="Gilroy R."/>
            <person name="Ravi A."/>
            <person name="Getino M."/>
            <person name="Pursley I."/>
            <person name="Horton D.L."/>
            <person name="Alikhan N.F."/>
            <person name="Baker D."/>
            <person name="Gharbi K."/>
            <person name="Hall N."/>
            <person name="Watson M."/>
            <person name="Adriaenssens E.M."/>
            <person name="Foster-Nyarko E."/>
            <person name="Jarju S."/>
            <person name="Secka A."/>
            <person name="Antonio M."/>
            <person name="Oren A."/>
            <person name="Chaudhuri R.R."/>
            <person name="La Ragione R."/>
            <person name="Hildebrand F."/>
            <person name="Pallen M.J."/>
        </authorList>
    </citation>
    <scope>NUCLEOTIDE SEQUENCE</scope>
    <source>
        <strain evidence="2">17113</strain>
    </source>
</reference>
<feature type="signal peptide" evidence="1">
    <location>
        <begin position="1"/>
        <end position="21"/>
    </location>
</feature>
<protein>
    <recommendedName>
        <fullName evidence="4">GLUG domain-containing protein</fullName>
    </recommendedName>
</protein>
<accession>A0A9D9GUM3</accession>
<proteinExistence type="predicted"/>
<evidence type="ECO:0000313" key="3">
    <source>
        <dbReference type="Proteomes" id="UP000823634"/>
    </source>
</evidence>
<organism evidence="2 3">
    <name type="scientific">Candidatus Alloenteromonas pullistercoris</name>
    <dbReference type="NCBI Taxonomy" id="2840785"/>
    <lineage>
        <taxon>Bacteria</taxon>
        <taxon>Bacillati</taxon>
        <taxon>Bacillota</taxon>
        <taxon>Bacillota incertae sedis</taxon>
        <taxon>Candidatus Alloenteromonas</taxon>
    </lineage>
</organism>
<evidence type="ECO:0000256" key="1">
    <source>
        <dbReference type="SAM" id="SignalP"/>
    </source>
</evidence>
<evidence type="ECO:0008006" key="4">
    <source>
        <dbReference type="Google" id="ProtNLM"/>
    </source>
</evidence>
<keyword evidence="1" id="KW-0732">Signal</keyword>
<dbReference type="AlphaFoldDB" id="A0A9D9GUM3"/>
<comment type="caution">
    <text evidence="2">The sequence shown here is derived from an EMBL/GenBank/DDBJ whole genome shotgun (WGS) entry which is preliminary data.</text>
</comment>
<name>A0A9D9GUM3_9FIRM</name>
<dbReference type="Proteomes" id="UP000823634">
    <property type="component" value="Unassembled WGS sequence"/>
</dbReference>
<sequence>MKKLFLLAGAALLAAPLASCGSGTVKPQAGDTIFIAPSAGEQTFGARPYFDVSDPAERLCFEIDVAGDISQIIVGREQLYPGEDFGYADGVLTIKTDSFLDEEGNSLLGTGDISFSIVADEMASIDVLFVNKVLRTVDDVLALNDYEDEDNPTPITGSYILGNDIDFSSISNMQPIGYSNSDDGLHNNDFFNGVFDGNGYTISGVNIVWNTDLATNKNIYDGQPLWSDVSHSEGVNYGFFQEIGAAGVVRNVRFEDCSIKGKSIVGVVAGLVSGRIENVVVDSSCDVTASTHYYDESCNAAGLAGIVGTTGSVENCVVLTDDISVLEQYTDYDDVYLDEIPVDGTDPINYHVFYGGTKGWNDSNGADSTGVYGGVGLTYGSCHNCVSLRGGESLYWTQTHLEINKPYDGEDVGTAANCLSADEATIKSASTYASFPLDSWVIADGAYPRLRASHPYRIAE</sequence>
<dbReference type="Gene3D" id="2.160.20.110">
    <property type="match status" value="1"/>
</dbReference>
<feature type="chain" id="PRO_5038714585" description="GLUG domain-containing protein" evidence="1">
    <location>
        <begin position="22"/>
        <end position="460"/>
    </location>
</feature>
<gene>
    <name evidence="2" type="ORF">IAC61_00100</name>
</gene>
<dbReference type="EMBL" id="JADINA010000001">
    <property type="protein sequence ID" value="MBO8425706.1"/>
    <property type="molecule type" value="Genomic_DNA"/>
</dbReference>